<accession>A0A4Y2HK37</accession>
<gene>
    <name evidence="1" type="ORF">AVEN_264040_1</name>
</gene>
<evidence type="ECO:0000313" key="1">
    <source>
        <dbReference type="EMBL" id="GBM65403.1"/>
    </source>
</evidence>
<evidence type="ECO:0000313" key="2">
    <source>
        <dbReference type="Proteomes" id="UP000499080"/>
    </source>
</evidence>
<keyword evidence="2" id="KW-1185">Reference proteome</keyword>
<dbReference type="EMBL" id="BGPR01103159">
    <property type="protein sequence ID" value="GBM65403.1"/>
    <property type="molecule type" value="Genomic_DNA"/>
</dbReference>
<dbReference type="Proteomes" id="UP000499080">
    <property type="component" value="Unassembled WGS sequence"/>
</dbReference>
<sequence>MSKFMIFKTLNQNIQDVHSAMRENHGITILELSKKCSISYGSVQIIRTEDLGTTRVFAKSAPNLLLADQKEESKAVLVNNLEKFSILMNRLAFKITLHASRYEVNDILQLK</sequence>
<organism evidence="1 2">
    <name type="scientific">Araneus ventricosus</name>
    <name type="common">Orbweaver spider</name>
    <name type="synonym">Epeira ventricosa</name>
    <dbReference type="NCBI Taxonomy" id="182803"/>
    <lineage>
        <taxon>Eukaryota</taxon>
        <taxon>Metazoa</taxon>
        <taxon>Ecdysozoa</taxon>
        <taxon>Arthropoda</taxon>
        <taxon>Chelicerata</taxon>
        <taxon>Arachnida</taxon>
        <taxon>Araneae</taxon>
        <taxon>Araneomorphae</taxon>
        <taxon>Entelegynae</taxon>
        <taxon>Araneoidea</taxon>
        <taxon>Araneidae</taxon>
        <taxon>Araneus</taxon>
    </lineage>
</organism>
<name>A0A4Y2HK37_ARAVE</name>
<comment type="caution">
    <text evidence="1">The sequence shown here is derived from an EMBL/GenBank/DDBJ whole genome shotgun (WGS) entry which is preliminary data.</text>
</comment>
<reference evidence="1 2" key="1">
    <citation type="journal article" date="2019" name="Sci. Rep.">
        <title>Orb-weaving spider Araneus ventricosus genome elucidates the spidroin gene catalogue.</title>
        <authorList>
            <person name="Kono N."/>
            <person name="Nakamura H."/>
            <person name="Ohtoshi R."/>
            <person name="Moran D.A.P."/>
            <person name="Shinohara A."/>
            <person name="Yoshida Y."/>
            <person name="Fujiwara M."/>
            <person name="Mori M."/>
            <person name="Tomita M."/>
            <person name="Arakawa K."/>
        </authorList>
    </citation>
    <scope>NUCLEOTIDE SEQUENCE [LARGE SCALE GENOMIC DNA]</scope>
</reference>
<protein>
    <submittedName>
        <fullName evidence="1">Uncharacterized protein</fullName>
    </submittedName>
</protein>
<proteinExistence type="predicted"/>
<dbReference type="AlphaFoldDB" id="A0A4Y2HK37"/>